<keyword evidence="2" id="KW-1133">Transmembrane helix</keyword>
<gene>
    <name evidence="3" type="ORF">NIES2135_44440</name>
</gene>
<dbReference type="EMBL" id="AP018203">
    <property type="protein sequence ID" value="BAY57574.1"/>
    <property type="molecule type" value="Genomic_DNA"/>
</dbReference>
<keyword evidence="2" id="KW-0472">Membrane</keyword>
<reference evidence="3 4" key="1">
    <citation type="submission" date="2017-06" db="EMBL/GenBank/DDBJ databases">
        <title>Genome sequencing of cyanobaciteial culture collection at National Institute for Environmental Studies (NIES).</title>
        <authorList>
            <person name="Hirose Y."/>
            <person name="Shimura Y."/>
            <person name="Fujisawa T."/>
            <person name="Nakamura Y."/>
            <person name="Kawachi M."/>
        </authorList>
    </citation>
    <scope>NUCLEOTIDE SEQUENCE [LARGE SCALE GENOMIC DNA]</scope>
    <source>
        <strain evidence="3 4">NIES-2135</strain>
    </source>
</reference>
<evidence type="ECO:0000256" key="2">
    <source>
        <dbReference type="SAM" id="Phobius"/>
    </source>
</evidence>
<keyword evidence="1" id="KW-0175">Coiled coil</keyword>
<organism evidence="3 4">
    <name type="scientific">Leptolyngbya boryana NIES-2135</name>
    <dbReference type="NCBI Taxonomy" id="1973484"/>
    <lineage>
        <taxon>Bacteria</taxon>
        <taxon>Bacillati</taxon>
        <taxon>Cyanobacteriota</taxon>
        <taxon>Cyanophyceae</taxon>
        <taxon>Leptolyngbyales</taxon>
        <taxon>Leptolyngbyaceae</taxon>
        <taxon>Leptolyngbya group</taxon>
        <taxon>Leptolyngbya</taxon>
    </lineage>
</organism>
<evidence type="ECO:0000256" key="1">
    <source>
        <dbReference type="SAM" id="Coils"/>
    </source>
</evidence>
<keyword evidence="2" id="KW-0812">Transmembrane</keyword>
<name>A0A1Z4JLF3_LEPBY</name>
<evidence type="ECO:0000313" key="4">
    <source>
        <dbReference type="Proteomes" id="UP000217895"/>
    </source>
</evidence>
<evidence type="ECO:0000313" key="3">
    <source>
        <dbReference type="EMBL" id="BAY57574.1"/>
    </source>
</evidence>
<evidence type="ECO:0008006" key="5">
    <source>
        <dbReference type="Google" id="ProtNLM"/>
    </source>
</evidence>
<keyword evidence="4" id="KW-1185">Reference proteome</keyword>
<feature type="coiled-coil region" evidence="1">
    <location>
        <begin position="1"/>
        <end position="33"/>
    </location>
</feature>
<feature type="transmembrane region" description="Helical" evidence="2">
    <location>
        <begin position="82"/>
        <end position="100"/>
    </location>
</feature>
<dbReference type="AlphaFoldDB" id="A0A1Z4JLF3"/>
<dbReference type="Proteomes" id="UP000217895">
    <property type="component" value="Chromosome"/>
</dbReference>
<sequence length="105" mass="12135">MSSANSREEELRRREKELEERELAMRLRELEAEVNQPPFHKTVKHQPPETRFQRWKRNAIKIASFVGIVIGVIAAIRIASALATIFIVVAIAFALYKVFIEGQKF</sequence>
<accession>A0A1Z4JLF3</accession>
<protein>
    <recommendedName>
        <fullName evidence="5">DUF3040 domain-containing protein</fullName>
    </recommendedName>
</protein>
<proteinExistence type="predicted"/>
<feature type="transmembrane region" description="Helical" evidence="2">
    <location>
        <begin position="59"/>
        <end position="76"/>
    </location>
</feature>